<keyword evidence="2" id="KW-1185">Reference proteome</keyword>
<proteinExistence type="predicted"/>
<evidence type="ECO:0008006" key="3">
    <source>
        <dbReference type="Google" id="ProtNLM"/>
    </source>
</evidence>
<sequence length="182" mass="21427">NKHYMQWYRKQPKCRAEDCSSIQAAHYYCRPHEQLALTTRTLAMQQKTLQRFRRAIEPDWGTGCWMWQERANEDGYGQFHAGGAWLAHRFSYVWFCGGHERGKVLDHLCNRPLCVRPDHMLPMTNTNNSSLRQERAFAVEREFFRAARITPRYLSVIKWAVDNDLPSGKPARPSDAKRMPEK</sequence>
<comment type="caution">
    <text evidence="1">The sequence shown here is derived from an EMBL/GenBank/DDBJ whole genome shotgun (WGS) entry which is preliminary data.</text>
</comment>
<protein>
    <recommendedName>
        <fullName evidence="3">HNH endonuclease</fullName>
    </recommendedName>
</protein>
<evidence type="ECO:0000313" key="1">
    <source>
        <dbReference type="EMBL" id="NKX56907.1"/>
    </source>
</evidence>
<gene>
    <name evidence="1" type="ORF">HGG74_20795</name>
</gene>
<dbReference type="SUPFAM" id="SSF54060">
    <property type="entry name" value="His-Me finger endonucleases"/>
    <property type="match status" value="1"/>
</dbReference>
<dbReference type="AlphaFoldDB" id="A0A7X6K849"/>
<dbReference type="InterPro" id="IPR044925">
    <property type="entry name" value="His-Me_finger_sf"/>
</dbReference>
<organism evidence="1 2">
    <name type="scientific">Arthrobacter mobilis</name>
    <dbReference type="NCBI Taxonomy" id="2724944"/>
    <lineage>
        <taxon>Bacteria</taxon>
        <taxon>Bacillati</taxon>
        <taxon>Actinomycetota</taxon>
        <taxon>Actinomycetes</taxon>
        <taxon>Micrococcales</taxon>
        <taxon>Micrococcaceae</taxon>
        <taxon>Arthrobacter</taxon>
    </lineage>
</organism>
<evidence type="ECO:0000313" key="2">
    <source>
        <dbReference type="Proteomes" id="UP000544090"/>
    </source>
</evidence>
<accession>A0A7X6K849</accession>
<feature type="non-terminal residue" evidence="1">
    <location>
        <position position="1"/>
    </location>
</feature>
<reference evidence="1 2" key="1">
    <citation type="submission" date="2020-04" db="EMBL/GenBank/DDBJ databases">
        <title>Arthrobacter sp. nov.</title>
        <authorList>
            <person name="Liu S."/>
        </authorList>
    </citation>
    <scope>NUCLEOTIDE SEQUENCE [LARGE SCALE GENOMIC DNA]</scope>
    <source>
        <strain evidence="1 2">E918</strain>
    </source>
</reference>
<dbReference type="Proteomes" id="UP000544090">
    <property type="component" value="Unassembled WGS sequence"/>
</dbReference>
<name>A0A7X6K849_9MICC</name>
<dbReference type="EMBL" id="JAAZSQ010000058">
    <property type="protein sequence ID" value="NKX56907.1"/>
    <property type="molecule type" value="Genomic_DNA"/>
</dbReference>